<evidence type="ECO:0000313" key="2">
    <source>
        <dbReference type="Proteomes" id="UP000298860"/>
    </source>
</evidence>
<sequence length="142" mass="14998">MAGAADAAGSTAPVDSSDSVEGALRELVARGFHFVHPRDGSGELVAVIGVRPHHGVVDVLRLHAEDDATACRMPGGEPDVLAPRSTLWQVSGAAREVLRQLLALPERLPAAAPDDRGERVARGCWVPVSAGRFRWLASVPVR</sequence>
<organism evidence="1 2">
    <name type="scientific">Gandjariella thermophila</name>
    <dbReference type="NCBI Taxonomy" id="1931992"/>
    <lineage>
        <taxon>Bacteria</taxon>
        <taxon>Bacillati</taxon>
        <taxon>Actinomycetota</taxon>
        <taxon>Actinomycetes</taxon>
        <taxon>Pseudonocardiales</taxon>
        <taxon>Pseudonocardiaceae</taxon>
        <taxon>Gandjariella</taxon>
    </lineage>
</organism>
<dbReference type="Proteomes" id="UP000298860">
    <property type="component" value="Unassembled WGS sequence"/>
</dbReference>
<keyword evidence="2" id="KW-1185">Reference proteome</keyword>
<proteinExistence type="predicted"/>
<name>A0A4D4JCD2_9PSEU</name>
<accession>A0A4D4JCD2</accession>
<reference evidence="2" key="1">
    <citation type="submission" date="2019-04" db="EMBL/GenBank/DDBJ databases">
        <title>Draft genome sequence of Pseudonocardiaceae bacterium SL3-2-4.</title>
        <authorList>
            <person name="Ningsih F."/>
            <person name="Yokota A."/>
            <person name="Sakai Y."/>
            <person name="Nanatani K."/>
            <person name="Yabe S."/>
            <person name="Oetari A."/>
            <person name="Sjamsuridzal W."/>
        </authorList>
    </citation>
    <scope>NUCLEOTIDE SEQUENCE [LARGE SCALE GENOMIC DNA]</scope>
    <source>
        <strain evidence="2">SL3-2-4</strain>
    </source>
</reference>
<dbReference type="EMBL" id="BJFL01000015">
    <property type="protein sequence ID" value="GDY31567.1"/>
    <property type="molecule type" value="Genomic_DNA"/>
</dbReference>
<gene>
    <name evidence="1" type="ORF">GTS_32000</name>
</gene>
<dbReference type="OrthoDB" id="3690349at2"/>
<evidence type="ECO:0000313" key="1">
    <source>
        <dbReference type="EMBL" id="GDY31567.1"/>
    </source>
</evidence>
<dbReference type="RefSeq" id="WP_137814631.1">
    <property type="nucleotide sequence ID" value="NZ_BJFL01000015.1"/>
</dbReference>
<protein>
    <submittedName>
        <fullName evidence="1">Uncharacterized protein</fullName>
    </submittedName>
</protein>
<comment type="caution">
    <text evidence="1">The sequence shown here is derived from an EMBL/GenBank/DDBJ whole genome shotgun (WGS) entry which is preliminary data.</text>
</comment>
<dbReference type="AlphaFoldDB" id="A0A4D4JCD2"/>